<keyword evidence="5 6" id="KW-0413">Isomerase</keyword>
<dbReference type="InterPro" id="IPR027304">
    <property type="entry name" value="Trigger_fact/SurA_dom_sf"/>
</dbReference>
<dbReference type="SUPFAM" id="SSF54534">
    <property type="entry name" value="FKBP-like"/>
    <property type="match status" value="1"/>
</dbReference>
<accession>A0A5P2G963</accession>
<dbReference type="EMBL" id="CP044016">
    <property type="protein sequence ID" value="QES89753.1"/>
    <property type="molecule type" value="Genomic_DNA"/>
</dbReference>
<dbReference type="KEGG" id="arac:E0W69_014145"/>
<proteinExistence type="predicted"/>
<dbReference type="Proteomes" id="UP000292424">
    <property type="component" value="Chromosome"/>
</dbReference>
<keyword evidence="2" id="KW-0574">Periplasm</keyword>
<evidence type="ECO:0000313" key="9">
    <source>
        <dbReference type="EMBL" id="QES89753.1"/>
    </source>
</evidence>
<dbReference type="InterPro" id="IPR000297">
    <property type="entry name" value="PPIase_PpiC"/>
</dbReference>
<dbReference type="PROSITE" id="PS50198">
    <property type="entry name" value="PPIC_PPIASE_2"/>
    <property type="match status" value="1"/>
</dbReference>
<dbReference type="GO" id="GO:0003755">
    <property type="term" value="F:peptidyl-prolyl cis-trans isomerase activity"/>
    <property type="evidence" value="ECO:0007669"/>
    <property type="project" value="UniProtKB-KW"/>
</dbReference>
<dbReference type="PANTHER" id="PTHR47637:SF1">
    <property type="entry name" value="CHAPERONE SURA"/>
    <property type="match status" value="1"/>
</dbReference>
<evidence type="ECO:0000256" key="6">
    <source>
        <dbReference type="PROSITE-ProRule" id="PRU00278"/>
    </source>
</evidence>
<evidence type="ECO:0000256" key="7">
    <source>
        <dbReference type="SAM" id="SignalP"/>
    </source>
</evidence>
<dbReference type="InterPro" id="IPR050280">
    <property type="entry name" value="OMP_Chaperone_SurA"/>
</dbReference>
<feature type="signal peptide" evidence="7">
    <location>
        <begin position="1"/>
        <end position="20"/>
    </location>
</feature>
<dbReference type="Gene3D" id="1.10.4030.10">
    <property type="entry name" value="Porin chaperone SurA, peptide-binding domain"/>
    <property type="match status" value="1"/>
</dbReference>
<dbReference type="Gene3D" id="3.10.50.40">
    <property type="match status" value="2"/>
</dbReference>
<reference evidence="9 10" key="1">
    <citation type="submission" date="2019-09" db="EMBL/GenBank/DDBJ databases">
        <title>Complete genome sequence of Arachidicoccus sp. B3-10 isolated from apple orchard soil.</title>
        <authorList>
            <person name="Kim H.S."/>
            <person name="Han K.-I."/>
            <person name="Suh M.K."/>
            <person name="Lee K.C."/>
            <person name="Eom M.K."/>
            <person name="Kim J.-S."/>
            <person name="Kang S.W."/>
            <person name="Sin Y."/>
            <person name="Lee J.-S."/>
        </authorList>
    </citation>
    <scope>NUCLEOTIDE SEQUENCE [LARGE SCALE GENOMIC DNA]</scope>
    <source>
        <strain evidence="9 10">B3-10</strain>
    </source>
</reference>
<evidence type="ECO:0000256" key="3">
    <source>
        <dbReference type="ARBA" id="ARBA00023110"/>
    </source>
</evidence>
<dbReference type="SUPFAM" id="SSF109998">
    <property type="entry name" value="Triger factor/SurA peptide-binding domain-like"/>
    <property type="match status" value="1"/>
</dbReference>
<keyword evidence="4" id="KW-0143">Chaperone</keyword>
<keyword evidence="3 6" id="KW-0697">Rotamase</keyword>
<dbReference type="Pfam" id="PF09312">
    <property type="entry name" value="SurA_N"/>
    <property type="match status" value="1"/>
</dbReference>
<organism evidence="9 10">
    <name type="scientific">Rhizosphaericola mali</name>
    <dbReference type="NCBI Taxonomy" id="2545455"/>
    <lineage>
        <taxon>Bacteria</taxon>
        <taxon>Pseudomonadati</taxon>
        <taxon>Bacteroidota</taxon>
        <taxon>Chitinophagia</taxon>
        <taxon>Chitinophagales</taxon>
        <taxon>Chitinophagaceae</taxon>
        <taxon>Rhizosphaericola</taxon>
    </lineage>
</organism>
<name>A0A5P2G963_9BACT</name>
<dbReference type="OrthoDB" id="14196at2"/>
<evidence type="ECO:0000256" key="4">
    <source>
        <dbReference type="ARBA" id="ARBA00023186"/>
    </source>
</evidence>
<dbReference type="AlphaFoldDB" id="A0A5P2G963"/>
<dbReference type="InterPro" id="IPR015391">
    <property type="entry name" value="SurA_N"/>
</dbReference>
<evidence type="ECO:0000256" key="1">
    <source>
        <dbReference type="ARBA" id="ARBA00022729"/>
    </source>
</evidence>
<protein>
    <submittedName>
        <fullName evidence="9">Peptidylprolyl isomerase</fullName>
    </submittedName>
</protein>
<keyword evidence="1 7" id="KW-0732">Signal</keyword>
<evidence type="ECO:0000256" key="5">
    <source>
        <dbReference type="ARBA" id="ARBA00023235"/>
    </source>
</evidence>
<dbReference type="PANTHER" id="PTHR47637">
    <property type="entry name" value="CHAPERONE SURA"/>
    <property type="match status" value="1"/>
</dbReference>
<keyword evidence="10" id="KW-1185">Reference proteome</keyword>
<dbReference type="InterPro" id="IPR046357">
    <property type="entry name" value="PPIase_dom_sf"/>
</dbReference>
<dbReference type="Pfam" id="PF00639">
    <property type="entry name" value="Rotamase"/>
    <property type="match status" value="1"/>
</dbReference>
<feature type="chain" id="PRO_5024330348" evidence="7">
    <location>
        <begin position="21"/>
        <end position="471"/>
    </location>
</feature>
<gene>
    <name evidence="9" type="ORF">E0W69_014145</name>
</gene>
<evidence type="ECO:0000313" key="10">
    <source>
        <dbReference type="Proteomes" id="UP000292424"/>
    </source>
</evidence>
<feature type="domain" description="PpiC" evidence="8">
    <location>
        <begin position="178"/>
        <end position="280"/>
    </location>
</feature>
<evidence type="ECO:0000256" key="2">
    <source>
        <dbReference type="ARBA" id="ARBA00022764"/>
    </source>
</evidence>
<sequence length="471" mass="53483">MKKIILLLVLLFAFNFYSNAQQQKVIADKIIAQVGGDIILQSDIDNAIRDNKRNAVASGSDANLPPDFECVMLRNMLMRKVLMIQAQRDSLPVSDDDIDAKLDNKLRQFVRMAGSRDAFEANAGKSLFQFREDMRPYFKEQELSSAEQQSIVKSIKITPEEVEAYYNKIPKDSLPYFEAEYEVSQIIMHPKANKEVEDYLSEQLMGYKKEVESGKRKFDELAKIYSQDPGSKDNGGMYNINRTTSSFDPKFVSAAFRLKDGQISPVVKTQFGYHLIQMVSRVGDDAVVRHILLIPPINQAEIKEAQDSLTHVRTFILDKVVTFNAAVSLYGDDESGRYTGGAITTPDGSPKITIDDIKDPSLVKTVTSLQPGEISMPDVFKDPSNLDKESVRIVFLRSKTNAHRENLKDDYDVISNEALNQKKEKILDQWFLSHIPQYYVHLDQNAVSDCSTLNQWKQVSDQLDKEQNIIR</sequence>
<dbReference type="RefSeq" id="WP_131330693.1">
    <property type="nucleotide sequence ID" value="NZ_CP044016.1"/>
</dbReference>
<evidence type="ECO:0000259" key="8">
    <source>
        <dbReference type="PROSITE" id="PS50198"/>
    </source>
</evidence>